<dbReference type="Pfam" id="PF13637">
    <property type="entry name" value="Ank_4"/>
    <property type="match status" value="1"/>
</dbReference>
<dbReference type="VEuPathDB" id="FungiDB:PYU1_G006654"/>
<dbReference type="VEuPathDB" id="FungiDB:PYU1_G006648"/>
<dbReference type="InParanoid" id="K3WNW8"/>
<dbReference type="EMBL" id="GL376635">
    <property type="status" value="NOT_ANNOTATED_CDS"/>
    <property type="molecule type" value="Genomic_DNA"/>
</dbReference>
<dbReference type="InterPro" id="IPR036770">
    <property type="entry name" value="Ankyrin_rpt-contain_sf"/>
</dbReference>
<dbReference type="SUPFAM" id="SSF48403">
    <property type="entry name" value="Ankyrin repeat"/>
    <property type="match status" value="1"/>
</dbReference>
<proteinExistence type="predicted"/>
<sequence>MAQAASDSNFEFVKWLHKNKQDIPVCRLPSGEWTVAEYAVCNGHLEIAKFLYERGYTLSSFSNPIDIVAKEGHLDVI</sequence>
<dbReference type="HOGENOM" id="CLU_2643467_0_0_1"/>
<accession>T1NX65</accession>
<reference evidence="1" key="3">
    <citation type="submission" date="2015-02" db="UniProtKB">
        <authorList>
            <consortium name="EnsemblProtists"/>
        </authorList>
    </citation>
    <scope>IDENTIFICATION</scope>
    <source>
        <strain evidence="1">DAOM BR144</strain>
    </source>
</reference>
<dbReference type="EnsemblProtists" id="PYU1_T006666">
    <property type="protein sequence ID" value="PYU1_T006666"/>
    <property type="gene ID" value="PYU1_G006654"/>
</dbReference>
<organism evidence="1 2">
    <name type="scientific">Globisporangium ultimum (strain ATCC 200006 / CBS 805.95 / DAOM BR144)</name>
    <name type="common">Pythium ultimum</name>
    <dbReference type="NCBI Taxonomy" id="431595"/>
    <lineage>
        <taxon>Eukaryota</taxon>
        <taxon>Sar</taxon>
        <taxon>Stramenopiles</taxon>
        <taxon>Oomycota</taxon>
        <taxon>Peronosporomycetes</taxon>
        <taxon>Pythiales</taxon>
        <taxon>Pythiaceae</taxon>
        <taxon>Globisporangium</taxon>
    </lineage>
</organism>
<keyword evidence="2" id="KW-1185">Reference proteome</keyword>
<evidence type="ECO:0000313" key="1">
    <source>
        <dbReference type="EnsemblProtists" id="PYU1_T006660"/>
    </source>
</evidence>
<accession>K3WNW8</accession>
<dbReference type="InterPro" id="IPR002110">
    <property type="entry name" value="Ankyrin_rpt"/>
</dbReference>
<reference evidence="2" key="2">
    <citation type="submission" date="2010-04" db="EMBL/GenBank/DDBJ databases">
        <authorList>
            <person name="Buell R."/>
            <person name="Hamilton J."/>
            <person name="Hostetler J."/>
        </authorList>
    </citation>
    <scope>NUCLEOTIDE SEQUENCE [LARGE SCALE GENOMIC DNA]</scope>
    <source>
        <strain evidence="2">DAOM:BR144</strain>
    </source>
</reference>
<dbReference type="AlphaFoldDB" id="K3WNW8"/>
<name>K3WNW8_GLOUD</name>
<reference evidence="2" key="1">
    <citation type="journal article" date="2010" name="Genome Biol.">
        <title>Genome sequence of the necrotrophic plant pathogen Pythium ultimum reveals original pathogenicity mechanisms and effector repertoire.</title>
        <authorList>
            <person name="Levesque C.A."/>
            <person name="Brouwer H."/>
            <person name="Cano L."/>
            <person name="Hamilton J.P."/>
            <person name="Holt C."/>
            <person name="Huitema E."/>
            <person name="Raffaele S."/>
            <person name="Robideau G.P."/>
            <person name="Thines M."/>
            <person name="Win J."/>
            <person name="Zerillo M.M."/>
            <person name="Beakes G.W."/>
            <person name="Boore J.L."/>
            <person name="Busam D."/>
            <person name="Dumas B."/>
            <person name="Ferriera S."/>
            <person name="Fuerstenberg S.I."/>
            <person name="Gachon C.M."/>
            <person name="Gaulin E."/>
            <person name="Govers F."/>
            <person name="Grenville-Briggs L."/>
            <person name="Horner N."/>
            <person name="Hostetler J."/>
            <person name="Jiang R.H."/>
            <person name="Johnson J."/>
            <person name="Krajaejun T."/>
            <person name="Lin H."/>
            <person name="Meijer H.J."/>
            <person name="Moore B."/>
            <person name="Morris P."/>
            <person name="Phuntmart V."/>
            <person name="Puiu D."/>
            <person name="Shetty J."/>
            <person name="Stajich J.E."/>
            <person name="Tripathy S."/>
            <person name="Wawra S."/>
            <person name="van West P."/>
            <person name="Whitty B.R."/>
            <person name="Coutinho P.M."/>
            <person name="Henrissat B."/>
            <person name="Martin F."/>
            <person name="Thomas P.D."/>
            <person name="Tyler B.M."/>
            <person name="De Vries R.P."/>
            <person name="Kamoun S."/>
            <person name="Yandell M."/>
            <person name="Tisserat N."/>
            <person name="Buell C.R."/>
        </authorList>
    </citation>
    <scope>NUCLEOTIDE SEQUENCE</scope>
    <source>
        <strain evidence="2">DAOM:BR144</strain>
    </source>
</reference>
<dbReference type="EnsemblProtists" id="PYU1_T006660">
    <property type="protein sequence ID" value="PYU1_T006660"/>
    <property type="gene ID" value="PYU1_G006648"/>
</dbReference>
<dbReference type="Gene3D" id="1.25.40.20">
    <property type="entry name" value="Ankyrin repeat-containing domain"/>
    <property type="match status" value="1"/>
</dbReference>
<protein>
    <submittedName>
        <fullName evidence="1">Uncharacterized protein</fullName>
    </submittedName>
</protein>
<dbReference type="Proteomes" id="UP000019132">
    <property type="component" value="Unassembled WGS sequence"/>
</dbReference>
<evidence type="ECO:0000313" key="2">
    <source>
        <dbReference type="Proteomes" id="UP000019132"/>
    </source>
</evidence>